<sequence>MKIDTKPIRSTAPAAHAQGVEYRSGLLWVFGQFLCHYRSRLGGFPVRTSEPQSLALQFGGNLRHLFKVTVAAVGSLFAGGMQICQQIGGD</sequence>
<accession>Q6IHG1</accession>
<organism evidence="1">
    <name type="scientific">Drosophila melanogaster</name>
    <name type="common">Fruit fly</name>
    <dbReference type="NCBI Taxonomy" id="7227"/>
    <lineage>
        <taxon>Eukaryota</taxon>
        <taxon>Metazoa</taxon>
        <taxon>Ecdysozoa</taxon>
        <taxon>Arthropoda</taxon>
        <taxon>Hexapoda</taxon>
        <taxon>Insecta</taxon>
        <taxon>Pterygota</taxon>
        <taxon>Neoptera</taxon>
        <taxon>Endopterygota</taxon>
        <taxon>Diptera</taxon>
        <taxon>Brachycera</taxon>
        <taxon>Muscomorpha</taxon>
        <taxon>Ephydroidea</taxon>
        <taxon>Drosophilidae</taxon>
        <taxon>Drosophila</taxon>
        <taxon>Sophophora</taxon>
    </lineage>
</organism>
<gene>
    <name evidence="1" type="ORF">HDC02634</name>
</gene>
<evidence type="ECO:0000313" key="1">
    <source>
        <dbReference type="EMBL" id="DAA03654.1"/>
    </source>
</evidence>
<protein>
    <submittedName>
        <fullName evidence="1">HDC02634</fullName>
    </submittedName>
</protein>
<reference evidence="1" key="1">
    <citation type="journal article" date="2003" name="Genome Biol.">
        <title>An integrated gene annotation and transcriptional profiling approach towards the full gene content of the Drosophila genome.</title>
        <authorList>
            <person name="Hild M."/>
            <person name="Beckmann B."/>
            <person name="Haas S.A."/>
            <person name="Koch B."/>
            <person name="Solovyev V."/>
            <person name="Busold C."/>
            <person name="Fellenberg K."/>
            <person name="Boutros M."/>
            <person name="Vingron M."/>
            <person name="Sauer F."/>
            <person name="Hoheisel J.D."/>
            <person name="Paro R."/>
        </authorList>
    </citation>
    <scope>NUCLEOTIDE SEQUENCE</scope>
</reference>
<dbReference type="AlphaFoldDB" id="Q6IHG1"/>
<dbReference type="EMBL" id="BK003455">
    <property type="protein sequence ID" value="DAA03654.1"/>
    <property type="molecule type" value="Genomic_DNA"/>
</dbReference>
<proteinExistence type="predicted"/>
<name>Q6IHG1_DROME</name>